<feature type="binding site" evidence="9">
    <location>
        <begin position="143"/>
        <end position="145"/>
    </location>
    <ligand>
        <name>ATP</name>
        <dbReference type="ChEBI" id="CHEBI:30616"/>
        <note>ligand shared between dimeric partners</note>
    </ligand>
</feature>
<comment type="catalytic activity">
    <reaction evidence="9">
        <text>hydrogenselenide + ATP + H2O = selenophosphate + AMP + phosphate + 2 H(+)</text>
        <dbReference type="Rhea" id="RHEA:18737"/>
        <dbReference type="ChEBI" id="CHEBI:15377"/>
        <dbReference type="ChEBI" id="CHEBI:15378"/>
        <dbReference type="ChEBI" id="CHEBI:16144"/>
        <dbReference type="ChEBI" id="CHEBI:29317"/>
        <dbReference type="ChEBI" id="CHEBI:30616"/>
        <dbReference type="ChEBI" id="CHEBI:43474"/>
        <dbReference type="ChEBI" id="CHEBI:456215"/>
        <dbReference type="EC" id="2.7.9.3"/>
    </reaction>
</comment>
<feature type="binding site" description="in other chain" evidence="9">
    <location>
        <position position="73"/>
    </location>
    <ligand>
        <name>ATP</name>
        <dbReference type="ChEBI" id="CHEBI:30616"/>
        <note>ligand shared between dimeric partners</note>
    </ligand>
</feature>
<protein>
    <recommendedName>
        <fullName evidence="9">Selenide, water dikinase</fullName>
        <ecNumber evidence="9">2.7.9.3</ecNumber>
    </recommendedName>
    <alternativeName>
        <fullName evidence="9">Selenium donor protein</fullName>
    </alternativeName>
    <alternativeName>
        <fullName evidence="9">Selenophosphate synthase</fullName>
    </alternativeName>
</protein>
<comment type="caution">
    <text evidence="12">The sequence shown here is derived from an EMBL/GenBank/DDBJ whole genome shotgun (WGS) entry which is preliminary data.</text>
</comment>
<feature type="binding site" description="in other chain" evidence="9">
    <location>
        <position position="96"/>
    </location>
    <ligand>
        <name>ATP</name>
        <dbReference type="ChEBI" id="CHEBI:30616"/>
        <note>ligand shared between dimeric partners</note>
    </ligand>
</feature>
<dbReference type="PANTHER" id="PTHR10256:SF0">
    <property type="entry name" value="INACTIVE SELENIDE, WATER DIKINASE-LIKE PROTEIN-RELATED"/>
    <property type="match status" value="1"/>
</dbReference>
<dbReference type="OrthoDB" id="9767928at2"/>
<evidence type="ECO:0000256" key="6">
    <source>
        <dbReference type="ARBA" id="ARBA00022840"/>
    </source>
</evidence>
<dbReference type="Proteomes" id="UP000267003">
    <property type="component" value="Unassembled WGS sequence"/>
</dbReference>
<evidence type="ECO:0000256" key="8">
    <source>
        <dbReference type="ARBA" id="ARBA00023266"/>
    </source>
</evidence>
<reference evidence="13" key="1">
    <citation type="submission" date="2018-09" db="EMBL/GenBank/DDBJ databases">
        <authorList>
            <person name="Livingstone P.G."/>
            <person name="Whitworth D.E."/>
        </authorList>
    </citation>
    <scope>NUCLEOTIDE SEQUENCE [LARGE SCALE GENOMIC DNA]</scope>
    <source>
        <strain evidence="13">AB050A</strain>
    </source>
</reference>
<dbReference type="AlphaFoldDB" id="A0A3A8PYF1"/>
<sequence length="354" mass="36395">MAGKKPVAPKKRLTEMSHCAGCAAKLKAGDLATVLGGLKGAASHPRALVGFNTNDDAAVYQVAPGMAVVETVDFFPPLVDDPFQFGAIAAANALSDIWAMGAKPLFALNLVCFPDELPLKTLQKILAGGQSKADEAGIPILGGHSIRDPEPKFGMAVTGVVHPKKVLTNAGAKPGDVLLLTKPIGTGIATTAIKRGLASKQLTKRVTAQMATLNKAAGEVFASGAFKVNALTDVTGFGLLGHLLEMMNGAKTRAAVDLERIPLIAEVPALAEAGVIPGGTKTNLAHVKPRVTFPEGLPEHIQWLLADAQTNGGLLASVPARHALKALQALEKAGVDAALIGEVQAGRPGIDVIG</sequence>
<feature type="binding site" evidence="9">
    <location>
        <position position="96"/>
    </location>
    <ligand>
        <name>Mg(2+)</name>
        <dbReference type="ChEBI" id="CHEBI:18420"/>
    </ligand>
</feature>
<dbReference type="SUPFAM" id="SSF55326">
    <property type="entry name" value="PurM N-terminal domain-like"/>
    <property type="match status" value="1"/>
</dbReference>
<evidence type="ECO:0000256" key="4">
    <source>
        <dbReference type="ARBA" id="ARBA00022741"/>
    </source>
</evidence>
<dbReference type="PANTHER" id="PTHR10256">
    <property type="entry name" value="SELENIDE, WATER DIKINASE"/>
    <property type="match status" value="1"/>
</dbReference>
<name>A0A3A8PYF1_9BACT</name>
<dbReference type="EMBL" id="RAWK01000149">
    <property type="protein sequence ID" value="RKH61499.1"/>
    <property type="molecule type" value="Genomic_DNA"/>
</dbReference>
<feature type="site" description="Important for catalytic activity" evidence="9">
    <location>
        <position position="25"/>
    </location>
</feature>
<comment type="cofactor">
    <cofactor evidence="9">
        <name>Mg(2+)</name>
        <dbReference type="ChEBI" id="CHEBI:18420"/>
    </cofactor>
    <text evidence="9">Binds 1 Mg(2+) ion per monomer.</text>
</comment>
<keyword evidence="8 9" id="KW-0711">Selenium</keyword>
<dbReference type="GO" id="GO:0016260">
    <property type="term" value="P:selenocysteine biosynthetic process"/>
    <property type="evidence" value="ECO:0007669"/>
    <property type="project" value="InterPro"/>
</dbReference>
<dbReference type="InterPro" id="IPR010918">
    <property type="entry name" value="PurM-like_C_dom"/>
</dbReference>
<keyword evidence="3 9" id="KW-0479">Metal-binding</keyword>
<evidence type="ECO:0000256" key="1">
    <source>
        <dbReference type="ARBA" id="ARBA00008026"/>
    </source>
</evidence>
<keyword evidence="2 9" id="KW-0808">Transferase</keyword>
<dbReference type="CDD" id="cd02195">
    <property type="entry name" value="SelD"/>
    <property type="match status" value="1"/>
</dbReference>
<dbReference type="Pfam" id="PF02769">
    <property type="entry name" value="AIRS_C"/>
    <property type="match status" value="1"/>
</dbReference>
<dbReference type="EC" id="2.7.9.3" evidence="9"/>
<dbReference type="InterPro" id="IPR023061">
    <property type="entry name" value="SelD_I"/>
</dbReference>
<dbReference type="GO" id="GO:0005524">
    <property type="term" value="F:ATP binding"/>
    <property type="evidence" value="ECO:0007669"/>
    <property type="project" value="UniProtKB-UniRule"/>
</dbReference>
<evidence type="ECO:0000256" key="9">
    <source>
        <dbReference type="HAMAP-Rule" id="MF_00625"/>
    </source>
</evidence>
<evidence type="ECO:0000259" key="11">
    <source>
        <dbReference type="Pfam" id="PF02769"/>
    </source>
</evidence>
<evidence type="ECO:0000256" key="5">
    <source>
        <dbReference type="ARBA" id="ARBA00022777"/>
    </source>
</evidence>
<feature type="active site" evidence="9">
    <location>
        <position position="22"/>
    </location>
</feature>
<dbReference type="InterPro" id="IPR036921">
    <property type="entry name" value="PurM-like_N_sf"/>
</dbReference>
<proteinExistence type="inferred from homology"/>
<accession>A0A3A8PYF1</accession>
<keyword evidence="13" id="KW-1185">Reference proteome</keyword>
<feature type="domain" description="PurM-like C-terminal" evidence="11">
    <location>
        <begin position="173"/>
        <end position="347"/>
    </location>
</feature>
<keyword evidence="6 9" id="KW-0067">ATP-binding</keyword>
<feature type="binding site" evidence="9">
    <location>
        <position position="233"/>
    </location>
    <ligand>
        <name>Mg(2+)</name>
        <dbReference type="ChEBI" id="CHEBI:18420"/>
    </ligand>
</feature>
<evidence type="ECO:0000256" key="2">
    <source>
        <dbReference type="ARBA" id="ARBA00022679"/>
    </source>
</evidence>
<comment type="subunit">
    <text evidence="9">Homodimer.</text>
</comment>
<evidence type="ECO:0000313" key="13">
    <source>
        <dbReference type="Proteomes" id="UP000267003"/>
    </source>
</evidence>
<dbReference type="RefSeq" id="WP_120557693.1">
    <property type="nucleotide sequence ID" value="NZ_RAWK01000149.1"/>
</dbReference>
<evidence type="ECO:0000313" key="12">
    <source>
        <dbReference type="EMBL" id="RKH61499.1"/>
    </source>
</evidence>
<dbReference type="InterPro" id="IPR036676">
    <property type="entry name" value="PurM-like_C_sf"/>
</dbReference>
<dbReference type="GO" id="GO:0005737">
    <property type="term" value="C:cytoplasm"/>
    <property type="evidence" value="ECO:0007669"/>
    <property type="project" value="TreeGrafter"/>
</dbReference>
<dbReference type="Pfam" id="PF00586">
    <property type="entry name" value="AIRS"/>
    <property type="match status" value="1"/>
</dbReference>
<dbReference type="NCBIfam" id="TIGR00476">
    <property type="entry name" value="selD"/>
    <property type="match status" value="1"/>
</dbReference>
<dbReference type="HAMAP" id="MF_00625">
    <property type="entry name" value="SelD"/>
    <property type="match status" value="1"/>
</dbReference>
<evidence type="ECO:0000256" key="3">
    <source>
        <dbReference type="ARBA" id="ARBA00022723"/>
    </source>
</evidence>
<dbReference type="FunFam" id="3.30.1330.10:FF:000003">
    <property type="entry name" value="Selenide, water dikinase"/>
    <property type="match status" value="1"/>
</dbReference>
<organism evidence="12 13">
    <name type="scientific">Corallococcus aberystwythensis</name>
    <dbReference type="NCBI Taxonomy" id="2316722"/>
    <lineage>
        <taxon>Bacteria</taxon>
        <taxon>Pseudomonadati</taxon>
        <taxon>Myxococcota</taxon>
        <taxon>Myxococcia</taxon>
        <taxon>Myxococcales</taxon>
        <taxon>Cystobacterineae</taxon>
        <taxon>Myxococcaceae</taxon>
        <taxon>Corallococcus</taxon>
    </lineage>
</organism>
<dbReference type="Gene3D" id="3.30.1330.10">
    <property type="entry name" value="PurM-like, N-terminal domain"/>
    <property type="match status" value="1"/>
</dbReference>
<comment type="similarity">
    <text evidence="1 9">Belongs to the selenophosphate synthase 1 family. Class I subfamily.</text>
</comment>
<evidence type="ECO:0000256" key="7">
    <source>
        <dbReference type="ARBA" id="ARBA00022842"/>
    </source>
</evidence>
<dbReference type="GO" id="GO:0000287">
    <property type="term" value="F:magnesium ion binding"/>
    <property type="evidence" value="ECO:0007669"/>
    <property type="project" value="UniProtKB-UniRule"/>
</dbReference>
<dbReference type="InterPro" id="IPR016188">
    <property type="entry name" value="PurM-like_N"/>
</dbReference>
<dbReference type="InterPro" id="IPR004536">
    <property type="entry name" value="SPS/SelD"/>
</dbReference>
<dbReference type="SUPFAM" id="SSF56042">
    <property type="entry name" value="PurM C-terminal domain-like"/>
    <property type="match status" value="1"/>
</dbReference>
<keyword evidence="5 9" id="KW-0418">Kinase</keyword>
<feature type="binding site" description="in other chain" evidence="9">
    <location>
        <position position="25"/>
    </location>
    <ligand>
        <name>ATP</name>
        <dbReference type="ChEBI" id="CHEBI:30616"/>
        <note>ligand shared between dimeric partners</note>
    </ligand>
</feature>
<gene>
    <name evidence="9 12" type="primary">selD</name>
    <name evidence="12" type="ORF">D7W81_23860</name>
</gene>
<feature type="binding site" description="in other chain" evidence="9">
    <location>
        <begin position="53"/>
        <end position="55"/>
    </location>
    <ligand>
        <name>ATP</name>
        <dbReference type="ChEBI" id="CHEBI:30616"/>
        <note>ligand shared between dimeric partners</note>
    </ligand>
</feature>
<dbReference type="GO" id="GO:0004756">
    <property type="term" value="F:selenide, water dikinase activity"/>
    <property type="evidence" value="ECO:0007669"/>
    <property type="project" value="UniProtKB-UniRule"/>
</dbReference>
<dbReference type="Gene3D" id="3.90.650.10">
    <property type="entry name" value="PurM-like C-terminal domain"/>
    <property type="match status" value="1"/>
</dbReference>
<comment type="function">
    <text evidence="9">Synthesizes selenophosphate from selenide and ATP.</text>
</comment>
<keyword evidence="7 9" id="KW-0460">Magnesium</keyword>
<feature type="binding site" evidence="9">
    <location>
        <position position="56"/>
    </location>
    <ligand>
        <name>Mg(2+)</name>
        <dbReference type="ChEBI" id="CHEBI:18420"/>
    </ligand>
</feature>
<evidence type="ECO:0000259" key="10">
    <source>
        <dbReference type="Pfam" id="PF00586"/>
    </source>
</evidence>
<keyword evidence="4 9" id="KW-0547">Nucleotide-binding</keyword>
<feature type="domain" description="PurM-like N-terminal" evidence="10">
    <location>
        <begin position="55"/>
        <end position="161"/>
    </location>
</feature>
<dbReference type="PIRSF" id="PIRSF036407">
    <property type="entry name" value="Selenphspht_syn"/>
    <property type="match status" value="1"/>
</dbReference>
<dbReference type="NCBIfam" id="NF002098">
    <property type="entry name" value="PRK00943.1"/>
    <property type="match status" value="1"/>
</dbReference>